<accession>A0A135UAW1</accession>
<feature type="compositionally biased region" description="Basic and acidic residues" evidence="1">
    <location>
        <begin position="35"/>
        <end position="44"/>
    </location>
</feature>
<sequence>MRRLATKDVTLPDHNITIRRGQTVSVDSYRLHRPERLPTPRDLRLSPLPPHARAARRRQQSTARDDEPRAPGFRPWTARVPRPVLRFE</sequence>
<dbReference type="OrthoDB" id="4834362at2759"/>
<evidence type="ECO:0000256" key="1">
    <source>
        <dbReference type="SAM" id="MobiDB-lite"/>
    </source>
</evidence>
<comment type="caution">
    <text evidence="2">The sequence shown here is derived from an EMBL/GenBank/DDBJ whole genome shotgun (WGS) entry which is preliminary data.</text>
</comment>
<protein>
    <submittedName>
        <fullName evidence="2">Uncharacterized protein</fullName>
    </submittedName>
</protein>
<name>A0A135UAW1_9PEZI</name>
<evidence type="ECO:0000313" key="2">
    <source>
        <dbReference type="EMBL" id="KXH57511.1"/>
    </source>
</evidence>
<keyword evidence="3" id="KW-1185">Reference proteome</keyword>
<organism evidence="2 3">
    <name type="scientific">Colletotrichum salicis</name>
    <dbReference type="NCBI Taxonomy" id="1209931"/>
    <lineage>
        <taxon>Eukaryota</taxon>
        <taxon>Fungi</taxon>
        <taxon>Dikarya</taxon>
        <taxon>Ascomycota</taxon>
        <taxon>Pezizomycotina</taxon>
        <taxon>Sordariomycetes</taxon>
        <taxon>Hypocreomycetidae</taxon>
        <taxon>Glomerellales</taxon>
        <taxon>Glomerellaceae</taxon>
        <taxon>Colletotrichum</taxon>
        <taxon>Colletotrichum acutatum species complex</taxon>
    </lineage>
</organism>
<feature type="region of interest" description="Disordered" evidence="1">
    <location>
        <begin position="35"/>
        <end position="88"/>
    </location>
</feature>
<dbReference type="Proteomes" id="UP000070121">
    <property type="component" value="Unassembled WGS sequence"/>
</dbReference>
<dbReference type="EMBL" id="JFFI01001615">
    <property type="protein sequence ID" value="KXH57511.1"/>
    <property type="molecule type" value="Genomic_DNA"/>
</dbReference>
<reference evidence="2 3" key="1">
    <citation type="submission" date="2014-02" db="EMBL/GenBank/DDBJ databases">
        <title>The genome sequence of Colletotrichum salicis CBS 607.94.</title>
        <authorList>
            <person name="Baroncelli R."/>
            <person name="Thon M.R."/>
        </authorList>
    </citation>
    <scope>NUCLEOTIDE SEQUENCE [LARGE SCALE GENOMIC DNA]</scope>
    <source>
        <strain evidence="2 3">CBS 607.94</strain>
    </source>
</reference>
<dbReference type="AlphaFoldDB" id="A0A135UAW1"/>
<gene>
    <name evidence="2" type="ORF">CSAL01_07463</name>
</gene>
<evidence type="ECO:0000313" key="3">
    <source>
        <dbReference type="Proteomes" id="UP000070121"/>
    </source>
</evidence>
<proteinExistence type="predicted"/>